<evidence type="ECO:0000313" key="4">
    <source>
        <dbReference type="EMBL" id="GEJ57655.1"/>
    </source>
</evidence>
<gene>
    <name evidence="4" type="ORF">AMYX_23960</name>
</gene>
<dbReference type="Gene3D" id="3.40.50.2300">
    <property type="match status" value="2"/>
</dbReference>
<dbReference type="PANTHER" id="PTHR30483">
    <property type="entry name" value="LEUCINE-SPECIFIC-BINDING PROTEIN"/>
    <property type="match status" value="1"/>
</dbReference>
<comment type="caution">
    <text evidence="4">The sequence shown here is derived from an EMBL/GenBank/DDBJ whole genome shotgun (WGS) entry which is preliminary data.</text>
</comment>
<dbReference type="AlphaFoldDB" id="A0A7I9VML9"/>
<name>A0A7I9VML9_9BACT</name>
<keyword evidence="2" id="KW-0732">Signal</keyword>
<evidence type="ECO:0000313" key="5">
    <source>
        <dbReference type="Proteomes" id="UP000503640"/>
    </source>
</evidence>
<proteinExistence type="inferred from homology"/>
<dbReference type="Gene3D" id="1.25.40.10">
    <property type="entry name" value="Tetratricopeptide repeat domain"/>
    <property type="match status" value="1"/>
</dbReference>
<dbReference type="CDD" id="cd06339">
    <property type="entry name" value="PBP1_YraM_LppC_lipoprotein-like"/>
    <property type="match status" value="1"/>
</dbReference>
<dbReference type="RefSeq" id="WP_176065434.1">
    <property type="nucleotide sequence ID" value="NZ_BJTG01000005.1"/>
</dbReference>
<dbReference type="InterPro" id="IPR011990">
    <property type="entry name" value="TPR-like_helical_dom_sf"/>
</dbReference>
<sequence>MRPLPRLLLTAFFVLCACPKRVVVNGQELSAADAEAQARAELARVEAGAPNEPQAATAEKLEALAARYGEVPASAEALYDAGVRWRAAKRPDRAQAALGQLLTRFPLSPRSDQAKYQLALAEAEGGRPKDALTSLASLYDRLPQAERPAAAREAARAAEAARSPREAARWWGEVARVTAGEEGSRALARAVDHLDALPLEDLRALDAELPRDAPLAPAVKMKLAKVALHLHDDAAAQRAAQELAQGYPGSPYAAEARALVDRLARRGHADPRTVGVAVPLSGKQKGWGEAVLQGVSLALGDQFKILVKDTRGEPDGAQQAVAELAQEGAVAALGGVVGAEAPRAAQAAQEEGLPFLSLSRAESVTQAGPYVFRNMLTAEAQAKALTDLAMGRRGMRRFALLWPQIAYGQELAQAFWDDVDARGGEVRAAESYEHDRTTFAPIVKGMVGKLWLDERQDYLEQVKALLEQEKDPFRRRKALEKLRERLPPITDFDAVFIPDFAKNVALVAPALAVEDVVTQTCDPREVERIRKTTGREDLKPVQLLGANGWDDPSLVERAGKYVECAIFVDGFFAASERPATKAFVTAFQQKYGHPPSILEASAFDAAGLVRRAVEGGAANREAVRDALAAVKAYPGATGDLAFDARREVEKPLFFLTVDKGAVRELTPSELAAPGSGGF</sequence>
<evidence type="ECO:0000259" key="3">
    <source>
        <dbReference type="Pfam" id="PF13458"/>
    </source>
</evidence>
<keyword evidence="5" id="KW-1185">Reference proteome</keyword>
<feature type="domain" description="Leucine-binding protein" evidence="3">
    <location>
        <begin position="531"/>
        <end position="660"/>
    </location>
</feature>
<evidence type="ECO:0000256" key="1">
    <source>
        <dbReference type="ARBA" id="ARBA00010062"/>
    </source>
</evidence>
<dbReference type="InterPro" id="IPR051010">
    <property type="entry name" value="BCAA_transport"/>
</dbReference>
<comment type="similarity">
    <text evidence="1">Belongs to the leucine-binding protein family.</text>
</comment>
<accession>A0A7I9VML9</accession>
<dbReference type="InterPro" id="IPR028081">
    <property type="entry name" value="Leu-bd"/>
</dbReference>
<dbReference type="PROSITE" id="PS51257">
    <property type="entry name" value="PROKAR_LIPOPROTEIN"/>
    <property type="match status" value="1"/>
</dbReference>
<dbReference type="SUPFAM" id="SSF53822">
    <property type="entry name" value="Periplasmic binding protein-like I"/>
    <property type="match status" value="1"/>
</dbReference>
<dbReference type="Proteomes" id="UP000503640">
    <property type="component" value="Unassembled WGS sequence"/>
</dbReference>
<reference evidence="5" key="1">
    <citation type="journal article" date="2020" name="Appl. Environ. Microbiol.">
        <title>Diazotrophic Anaeromyxobacter Isolates from Soils.</title>
        <authorList>
            <person name="Masuda Y."/>
            <person name="Yamanaka H."/>
            <person name="Xu Z.X."/>
            <person name="Shiratori Y."/>
            <person name="Aono T."/>
            <person name="Amachi S."/>
            <person name="Senoo K."/>
            <person name="Itoh H."/>
        </authorList>
    </citation>
    <scope>NUCLEOTIDE SEQUENCE [LARGE SCALE GENOMIC DNA]</scope>
    <source>
        <strain evidence="5">R267</strain>
    </source>
</reference>
<protein>
    <recommendedName>
        <fullName evidence="3">Leucine-binding protein domain-containing protein</fullName>
    </recommendedName>
</protein>
<organism evidence="4 5">
    <name type="scientific">Anaeromyxobacter diazotrophicus</name>
    <dbReference type="NCBI Taxonomy" id="2590199"/>
    <lineage>
        <taxon>Bacteria</taxon>
        <taxon>Pseudomonadati</taxon>
        <taxon>Myxococcota</taxon>
        <taxon>Myxococcia</taxon>
        <taxon>Myxococcales</taxon>
        <taxon>Cystobacterineae</taxon>
        <taxon>Anaeromyxobacteraceae</taxon>
        <taxon>Anaeromyxobacter</taxon>
    </lineage>
</organism>
<dbReference type="InterPro" id="IPR028082">
    <property type="entry name" value="Peripla_BP_I"/>
</dbReference>
<dbReference type="Pfam" id="PF13458">
    <property type="entry name" value="Peripla_BP_6"/>
    <property type="match status" value="2"/>
</dbReference>
<dbReference type="PANTHER" id="PTHR30483:SF6">
    <property type="entry name" value="PERIPLASMIC BINDING PROTEIN OF ABC TRANSPORTER FOR NATURAL AMINO ACIDS"/>
    <property type="match status" value="1"/>
</dbReference>
<feature type="domain" description="Leucine-binding protein" evidence="3">
    <location>
        <begin position="273"/>
        <end position="444"/>
    </location>
</feature>
<evidence type="ECO:0000256" key="2">
    <source>
        <dbReference type="ARBA" id="ARBA00022729"/>
    </source>
</evidence>
<dbReference type="EMBL" id="BJTG01000005">
    <property type="protein sequence ID" value="GEJ57655.1"/>
    <property type="molecule type" value="Genomic_DNA"/>
</dbReference>